<dbReference type="Gene3D" id="3.30.300.30">
    <property type="match status" value="1"/>
</dbReference>
<dbReference type="RefSeq" id="WP_144246961.1">
    <property type="nucleotide sequence ID" value="NZ_VLPK01000001.1"/>
</dbReference>
<dbReference type="OrthoDB" id="4317020at2"/>
<dbReference type="PANTHER" id="PTHR45527">
    <property type="entry name" value="NONRIBOSOMAL PEPTIDE SYNTHETASE"/>
    <property type="match status" value="1"/>
</dbReference>
<name>A0A556MTX0_9SPHI</name>
<dbReference type="SUPFAM" id="SSF53474">
    <property type="entry name" value="alpha/beta-Hydrolases"/>
    <property type="match status" value="1"/>
</dbReference>
<evidence type="ECO:0000313" key="3">
    <source>
        <dbReference type="Proteomes" id="UP000318733"/>
    </source>
</evidence>
<dbReference type="SUPFAM" id="SSF47336">
    <property type="entry name" value="ACP-like"/>
    <property type="match status" value="1"/>
</dbReference>
<dbReference type="InterPro" id="IPR045851">
    <property type="entry name" value="AMP-bd_C_sf"/>
</dbReference>
<dbReference type="Pfam" id="PF00501">
    <property type="entry name" value="AMP-binding"/>
    <property type="match status" value="1"/>
</dbReference>
<dbReference type="Pfam" id="PF00975">
    <property type="entry name" value="Thioesterase"/>
    <property type="match status" value="1"/>
</dbReference>
<feature type="domain" description="Carrier" evidence="1">
    <location>
        <begin position="523"/>
        <end position="598"/>
    </location>
</feature>
<dbReference type="GO" id="GO:0044550">
    <property type="term" value="P:secondary metabolite biosynthetic process"/>
    <property type="evidence" value="ECO:0007669"/>
    <property type="project" value="TreeGrafter"/>
</dbReference>
<dbReference type="Pfam" id="PF00550">
    <property type="entry name" value="PP-binding"/>
    <property type="match status" value="1"/>
</dbReference>
<reference evidence="2 3" key="1">
    <citation type="submission" date="2019-07" db="EMBL/GenBank/DDBJ databases">
        <authorList>
            <person name="Huq M.A."/>
        </authorList>
    </citation>
    <scope>NUCLEOTIDE SEQUENCE [LARGE SCALE GENOMIC DNA]</scope>
    <source>
        <strain evidence="2 3">MAH-19</strain>
    </source>
</reference>
<dbReference type="InterPro" id="IPR001031">
    <property type="entry name" value="Thioesterase"/>
</dbReference>
<dbReference type="PROSITE" id="PS00455">
    <property type="entry name" value="AMP_BINDING"/>
    <property type="match status" value="1"/>
</dbReference>
<evidence type="ECO:0000313" key="2">
    <source>
        <dbReference type="EMBL" id="TSJ43396.1"/>
    </source>
</evidence>
<dbReference type="Gene3D" id="3.40.50.1820">
    <property type="entry name" value="alpha/beta hydrolase"/>
    <property type="match status" value="1"/>
</dbReference>
<proteinExistence type="predicted"/>
<dbReference type="FunFam" id="3.40.50.980:FF:000001">
    <property type="entry name" value="Non-ribosomal peptide synthetase"/>
    <property type="match status" value="1"/>
</dbReference>
<accession>A0A556MTX0</accession>
<sequence length="868" mass="97838">MALRSDARNPEYYNPEHGSIHELIRWQSHKSPYTIAIKHNADSITYSNLEVSTNQINALLQDKGIAFGDVVAVAMDRSIHMAVCLLAIMKAGATYLPIDPNLPVERIAYLLEDSSAKKVIVSEKYRDLINHNSSQIIFEDAWLNRGDYPEDFVPVETGEDDLIYIIYTSGSTGHPKGVGVSHKGLINLLKYRLHSPGMDANDNVLGLTTMSFDIAQEELYLPLICGALLTIVDKEITRDGSALLEIVKNQQITLMQATPYIWQMMLESGWDTPLPIKAFCGGEAMTNELAGKLLGRCREVWNMYGPTETTICTTVKKITDSNEPITIGKPIDNTGVYILDEHLNKVMPGAEGELYICGVGVTKGYINREELTAEKFIDDKFSPVSGRKMYKTGDLGRLLKNGEIQFIGRVDNQIKLRGYRIEKEEIEYQLKQQENIKDALVTVYEDSVKNARLIAYLTLKTSDSDTASIINNCREGLKKVLPEHMVPTNYEILTEIPLLPSGKVDVKSLPKPNIQETTQDFVAPTNRIEKMLAEIWEEYIGIKNIGITDDFFELGGTSMIAVKTKIKIEKITNKRLSPSVLFQYPTIQQLALAIDDFTEDNYHSLVPIQPVGSKIPMYIVHGIGLNVLNFRTLATDLGPDQPIYGLQGVSLGGQQESLNTIEKTAEFYNAEIIKQNPTGPYVIAGYSIGGVIAYEMVKQLKAAGKDVKLLIMFDTAIQIPTHQYPLLKKIWAKSMRQLPKLKFRIASFLKQPKENIDYIKAVYGKKFAKGFYHKHETYGLPDYMQQTIFRLKNAFDQYVIVPYDVKIDLFSGNKLYYLDDPEFLGWRKYALQGVNVYPVSSSHNTMFDAPYHQELANLLKKRLDEINS</sequence>
<dbReference type="InterPro" id="IPR036736">
    <property type="entry name" value="ACP-like_sf"/>
</dbReference>
<dbReference type="InterPro" id="IPR010071">
    <property type="entry name" value="AA_adenyl_dom"/>
</dbReference>
<dbReference type="PANTHER" id="PTHR45527:SF1">
    <property type="entry name" value="FATTY ACID SYNTHASE"/>
    <property type="match status" value="1"/>
</dbReference>
<dbReference type="PROSITE" id="PS50075">
    <property type="entry name" value="CARRIER"/>
    <property type="match status" value="1"/>
</dbReference>
<dbReference type="InterPro" id="IPR025110">
    <property type="entry name" value="AMP-bd_C"/>
</dbReference>
<dbReference type="EMBL" id="VLPK01000001">
    <property type="protein sequence ID" value="TSJ43396.1"/>
    <property type="molecule type" value="Genomic_DNA"/>
</dbReference>
<dbReference type="Gene3D" id="2.30.38.10">
    <property type="entry name" value="Luciferase, Domain 3"/>
    <property type="match status" value="1"/>
</dbReference>
<dbReference type="Gene3D" id="3.40.50.980">
    <property type="match status" value="2"/>
</dbReference>
<dbReference type="InterPro" id="IPR029058">
    <property type="entry name" value="AB_hydrolase_fold"/>
</dbReference>
<dbReference type="AlphaFoldDB" id="A0A556MTX0"/>
<dbReference type="NCBIfam" id="TIGR01733">
    <property type="entry name" value="AA-adenyl-dom"/>
    <property type="match status" value="1"/>
</dbReference>
<dbReference type="InterPro" id="IPR009081">
    <property type="entry name" value="PP-bd_ACP"/>
</dbReference>
<dbReference type="InterPro" id="IPR000873">
    <property type="entry name" value="AMP-dep_synth/lig_dom"/>
</dbReference>
<gene>
    <name evidence="2" type="ORF">FO440_04165</name>
</gene>
<dbReference type="Gene3D" id="1.10.1200.10">
    <property type="entry name" value="ACP-like"/>
    <property type="match status" value="1"/>
</dbReference>
<comment type="caution">
    <text evidence="2">The sequence shown here is derived from an EMBL/GenBank/DDBJ whole genome shotgun (WGS) entry which is preliminary data.</text>
</comment>
<dbReference type="SUPFAM" id="SSF56801">
    <property type="entry name" value="Acetyl-CoA synthetase-like"/>
    <property type="match status" value="1"/>
</dbReference>
<dbReference type="GO" id="GO:0043041">
    <property type="term" value="P:amino acid activation for nonribosomal peptide biosynthetic process"/>
    <property type="evidence" value="ECO:0007669"/>
    <property type="project" value="TreeGrafter"/>
</dbReference>
<organism evidence="2 3">
    <name type="scientific">Mucilaginibacter corticis</name>
    <dbReference type="NCBI Taxonomy" id="2597670"/>
    <lineage>
        <taxon>Bacteria</taxon>
        <taxon>Pseudomonadati</taxon>
        <taxon>Bacteroidota</taxon>
        <taxon>Sphingobacteriia</taxon>
        <taxon>Sphingobacteriales</taxon>
        <taxon>Sphingobacteriaceae</taxon>
        <taxon>Mucilaginibacter</taxon>
    </lineage>
</organism>
<keyword evidence="3" id="KW-1185">Reference proteome</keyword>
<evidence type="ECO:0000259" key="1">
    <source>
        <dbReference type="PROSITE" id="PS50075"/>
    </source>
</evidence>
<protein>
    <submittedName>
        <fullName evidence="2">Amino acid adenylation domain-containing protein</fullName>
    </submittedName>
</protein>
<dbReference type="Proteomes" id="UP000318733">
    <property type="component" value="Unassembled WGS sequence"/>
</dbReference>
<dbReference type="InterPro" id="IPR020845">
    <property type="entry name" value="AMP-binding_CS"/>
</dbReference>
<dbReference type="GO" id="GO:0005737">
    <property type="term" value="C:cytoplasm"/>
    <property type="evidence" value="ECO:0007669"/>
    <property type="project" value="TreeGrafter"/>
</dbReference>
<dbReference type="GO" id="GO:0031177">
    <property type="term" value="F:phosphopantetheine binding"/>
    <property type="evidence" value="ECO:0007669"/>
    <property type="project" value="TreeGrafter"/>
</dbReference>
<dbReference type="Pfam" id="PF13193">
    <property type="entry name" value="AMP-binding_C"/>
    <property type="match status" value="1"/>
</dbReference>